<dbReference type="SUPFAM" id="SSF56219">
    <property type="entry name" value="DNase I-like"/>
    <property type="match status" value="1"/>
</dbReference>
<comment type="caution">
    <text evidence="2">The sequence shown here is derived from an EMBL/GenBank/DDBJ whole genome shotgun (WGS) entry which is preliminary data.</text>
</comment>
<name>A0A9Q1JNR4_9CARY</name>
<accession>A0A9Q1JNR4</accession>
<evidence type="ECO:0000313" key="3">
    <source>
        <dbReference type="Proteomes" id="UP001153076"/>
    </source>
</evidence>
<dbReference type="EMBL" id="JAKOGI010001257">
    <property type="protein sequence ID" value="KAJ8426665.1"/>
    <property type="molecule type" value="Genomic_DNA"/>
</dbReference>
<protein>
    <submittedName>
        <fullName evidence="2">Uncharacterized protein</fullName>
    </submittedName>
</protein>
<dbReference type="PANTHER" id="PTHR33710">
    <property type="entry name" value="BNAC02G09200D PROTEIN"/>
    <property type="match status" value="1"/>
</dbReference>
<keyword evidence="3" id="KW-1185">Reference proteome</keyword>
<dbReference type="OrthoDB" id="1113909at2759"/>
<organism evidence="2 3">
    <name type="scientific">Carnegiea gigantea</name>
    <dbReference type="NCBI Taxonomy" id="171969"/>
    <lineage>
        <taxon>Eukaryota</taxon>
        <taxon>Viridiplantae</taxon>
        <taxon>Streptophyta</taxon>
        <taxon>Embryophyta</taxon>
        <taxon>Tracheophyta</taxon>
        <taxon>Spermatophyta</taxon>
        <taxon>Magnoliopsida</taxon>
        <taxon>eudicotyledons</taxon>
        <taxon>Gunneridae</taxon>
        <taxon>Pentapetalae</taxon>
        <taxon>Caryophyllales</taxon>
        <taxon>Cactineae</taxon>
        <taxon>Cactaceae</taxon>
        <taxon>Cactoideae</taxon>
        <taxon>Echinocereeae</taxon>
        <taxon>Carnegiea</taxon>
    </lineage>
</organism>
<feature type="compositionally biased region" description="Polar residues" evidence="1">
    <location>
        <begin position="84"/>
        <end position="94"/>
    </location>
</feature>
<evidence type="ECO:0000256" key="1">
    <source>
        <dbReference type="SAM" id="MobiDB-lite"/>
    </source>
</evidence>
<gene>
    <name evidence="2" type="ORF">Cgig2_029849</name>
</gene>
<feature type="region of interest" description="Disordered" evidence="1">
    <location>
        <begin position="37"/>
        <end position="58"/>
    </location>
</feature>
<reference evidence="2" key="1">
    <citation type="submission" date="2022-04" db="EMBL/GenBank/DDBJ databases">
        <title>Carnegiea gigantea Genome sequencing and assembly v2.</title>
        <authorList>
            <person name="Copetti D."/>
            <person name="Sanderson M.J."/>
            <person name="Burquez A."/>
            <person name="Wojciechowski M.F."/>
        </authorList>
    </citation>
    <scope>NUCLEOTIDE SEQUENCE</scope>
    <source>
        <strain evidence="2">SGP5-SGP5p</strain>
        <tissue evidence="2">Aerial part</tissue>
    </source>
</reference>
<feature type="region of interest" description="Disordered" evidence="1">
    <location>
        <begin position="76"/>
        <end position="102"/>
    </location>
</feature>
<dbReference type="InterPro" id="IPR036691">
    <property type="entry name" value="Endo/exonu/phosph_ase_sf"/>
</dbReference>
<dbReference type="Proteomes" id="UP001153076">
    <property type="component" value="Unassembled WGS sequence"/>
</dbReference>
<dbReference type="PANTHER" id="PTHR33710:SF77">
    <property type="entry name" value="DNASE I-LIKE SUPERFAMILY PROTEIN"/>
    <property type="match status" value="1"/>
</dbReference>
<dbReference type="AlphaFoldDB" id="A0A9Q1JNR4"/>
<evidence type="ECO:0000313" key="2">
    <source>
        <dbReference type="EMBL" id="KAJ8426665.1"/>
    </source>
</evidence>
<sequence length="315" mass="36121">MSPMYIESEKNIFRATKPQIQRTPLLDISNVSSPRTHANKLVPYGRGSQDSGKLEGGHGVIGDYSTTITELVMERQGLDEPNSLHDSGTTSSKRGGQKDLNVEITKRPKEFTEYVALETPLPVSMDELAFNMGHHPTATDRKTIKRLDHFLGDEDWCDLFPNSRVPHFPRYCSDHYAIMLETEHKRWVEECQDVIMEAWQNSVGEGICGKVSACAQKLKVWSKPQFNNIKKQIRETEKKLKNAQKLPHSAYCINLCKELATKLNILHRKEESIAYMRARANEFRDEDKNSAYFHHKANARRRRNHIKGLENDTGE</sequence>
<proteinExistence type="predicted"/>